<dbReference type="Pfam" id="PF07336">
    <property type="entry name" value="ABATE"/>
    <property type="match status" value="1"/>
</dbReference>
<dbReference type="STRING" id="1848.SAMN05443637_10114"/>
<feature type="domain" description="Zinc finger CGNR" evidence="1">
    <location>
        <begin position="145"/>
        <end position="187"/>
    </location>
</feature>
<gene>
    <name evidence="2" type="ORF">SAMN05443637_10114</name>
</gene>
<dbReference type="EMBL" id="FRAP01000001">
    <property type="protein sequence ID" value="SHJ90482.1"/>
    <property type="molecule type" value="Genomic_DNA"/>
</dbReference>
<dbReference type="Pfam" id="PF11706">
    <property type="entry name" value="zf-CGNR"/>
    <property type="match status" value="1"/>
</dbReference>
<protein>
    <submittedName>
        <fullName evidence="2">Conserved protein containing a Zn-ribbon-like motif, possibly RNA-binding</fullName>
    </submittedName>
</protein>
<keyword evidence="3" id="KW-1185">Reference proteome</keyword>
<reference evidence="2 3" key="1">
    <citation type="submission" date="2016-11" db="EMBL/GenBank/DDBJ databases">
        <authorList>
            <person name="Jaros S."/>
            <person name="Januszkiewicz K."/>
            <person name="Wedrychowicz H."/>
        </authorList>
    </citation>
    <scope>NUCLEOTIDE SEQUENCE [LARGE SCALE GENOMIC DNA]</scope>
    <source>
        <strain evidence="2 3">DSM 43832</strain>
    </source>
</reference>
<dbReference type="PANTHER" id="PTHR35525">
    <property type="entry name" value="BLL6575 PROTEIN"/>
    <property type="match status" value="1"/>
</dbReference>
<evidence type="ECO:0000313" key="3">
    <source>
        <dbReference type="Proteomes" id="UP000184363"/>
    </source>
</evidence>
<dbReference type="InterPro" id="IPR021005">
    <property type="entry name" value="Znf_CGNR"/>
</dbReference>
<dbReference type="InterPro" id="IPR023286">
    <property type="entry name" value="ABATE_dom_sf"/>
</dbReference>
<organism evidence="2 3">
    <name type="scientific">Pseudonocardia thermophila</name>
    <dbReference type="NCBI Taxonomy" id="1848"/>
    <lineage>
        <taxon>Bacteria</taxon>
        <taxon>Bacillati</taxon>
        <taxon>Actinomycetota</taxon>
        <taxon>Actinomycetes</taxon>
        <taxon>Pseudonocardiales</taxon>
        <taxon>Pseudonocardiaceae</taxon>
        <taxon>Pseudonocardia</taxon>
    </lineage>
</organism>
<evidence type="ECO:0000259" key="1">
    <source>
        <dbReference type="Pfam" id="PF11706"/>
    </source>
</evidence>
<dbReference type="SUPFAM" id="SSF160904">
    <property type="entry name" value="Jann2411-like"/>
    <property type="match status" value="1"/>
</dbReference>
<dbReference type="Proteomes" id="UP000184363">
    <property type="component" value="Unassembled WGS sequence"/>
</dbReference>
<dbReference type="RefSeq" id="WP_073454745.1">
    <property type="nucleotide sequence ID" value="NZ_CALGVN010000007.1"/>
</dbReference>
<name>A0A1M6N4A3_PSETH</name>
<dbReference type="PANTHER" id="PTHR35525:SF3">
    <property type="entry name" value="BLL6575 PROTEIN"/>
    <property type="match status" value="1"/>
</dbReference>
<proteinExistence type="predicted"/>
<evidence type="ECO:0000313" key="2">
    <source>
        <dbReference type="EMBL" id="SHJ90482.1"/>
    </source>
</evidence>
<dbReference type="OrthoDB" id="123307at2"/>
<dbReference type="Gene3D" id="1.10.3300.10">
    <property type="entry name" value="Jann2411-like domain"/>
    <property type="match status" value="1"/>
</dbReference>
<dbReference type="AlphaFoldDB" id="A0A1M6N4A3"/>
<dbReference type="InterPro" id="IPR010852">
    <property type="entry name" value="ABATE"/>
</dbReference>
<sequence>MAPDPDARRWRSGRPCLDFVHSGGAPEHAAHWELIHDAADLRRWLPTILHAPGLEIRASDADVEPFRELRTAVTRLAYAVAAGASPADPVLAEHIAVVNRFAATSPLVPALDGASTTFVAPTAAQALATLARDAVDLFGGPLRERVRVCAAPDCGLLLLDTSRPGNRRWCSMQRCGTLAKVRAHRSRGGAR</sequence>
<accession>A0A1M6N4A3</accession>